<feature type="transmembrane region" description="Helical" evidence="1">
    <location>
        <begin position="73"/>
        <end position="95"/>
    </location>
</feature>
<keyword evidence="3" id="KW-1185">Reference proteome</keyword>
<protein>
    <submittedName>
        <fullName evidence="2">Uncharacterized protein</fullName>
    </submittedName>
</protein>
<reference evidence="2" key="1">
    <citation type="submission" date="2022-05" db="EMBL/GenBank/DDBJ databases">
        <title>A methanotrophic Mycobacterium dominates a cave microbial ecosystem.</title>
        <authorList>
            <person name="Van Spanning R.J.M."/>
            <person name="Guan Q."/>
            <person name="Melkonian C."/>
            <person name="Gallant J."/>
            <person name="Polerecky L."/>
            <person name="Flot J.-F."/>
            <person name="Brandt B.W."/>
            <person name="Braster M."/>
            <person name="Iturbe Espinoza P."/>
            <person name="Aerts J."/>
            <person name="Meima-Franke M."/>
            <person name="Piersma S.R."/>
            <person name="Bunduc C."/>
            <person name="Ummels R."/>
            <person name="Pain A."/>
            <person name="Fleming E.J."/>
            <person name="van der Wel N."/>
            <person name="Gherman V.D."/>
            <person name="Sarbu S.M."/>
            <person name="Bodelier P.L.E."/>
            <person name="Bitter W."/>
        </authorList>
    </citation>
    <scope>NUCLEOTIDE SEQUENCE</scope>
    <source>
        <strain evidence="2">Sulfur Cave</strain>
    </source>
</reference>
<dbReference type="EMBL" id="CP097320">
    <property type="protein sequence ID" value="UQX11209.1"/>
    <property type="molecule type" value="Genomic_DNA"/>
</dbReference>
<organism evidence="2 3">
    <name type="scientific">Candidatus Mycobacterium methanotrophicum</name>
    <dbReference type="NCBI Taxonomy" id="2943498"/>
    <lineage>
        <taxon>Bacteria</taxon>
        <taxon>Bacillati</taxon>
        <taxon>Actinomycetota</taxon>
        <taxon>Actinomycetes</taxon>
        <taxon>Mycobacteriales</taxon>
        <taxon>Mycobacteriaceae</taxon>
        <taxon>Mycobacterium</taxon>
    </lineage>
</organism>
<gene>
    <name evidence="2" type="ORF">M5I08_01215</name>
</gene>
<name>A0ABY4QKW2_9MYCO</name>
<keyword evidence="1" id="KW-1133">Transmembrane helix</keyword>
<feature type="transmembrane region" description="Helical" evidence="1">
    <location>
        <begin position="47"/>
        <end position="66"/>
    </location>
</feature>
<dbReference type="RefSeq" id="WP_219066962.1">
    <property type="nucleotide sequence ID" value="NZ_CAJUXY010000013.1"/>
</dbReference>
<sequence length="96" mass="9737">MNWALALLGVVGAGAVMVFALGAVMSTAACSDKQCPNLGPNGISFGVLFYGAPFVAAVTVVVSFFTAQRRRGVVVPLLALALLVADVTLLAVTVAQ</sequence>
<keyword evidence="1" id="KW-0472">Membrane</keyword>
<proteinExistence type="predicted"/>
<evidence type="ECO:0000256" key="1">
    <source>
        <dbReference type="SAM" id="Phobius"/>
    </source>
</evidence>
<keyword evidence="1" id="KW-0812">Transmembrane</keyword>
<evidence type="ECO:0000313" key="3">
    <source>
        <dbReference type="Proteomes" id="UP001056610"/>
    </source>
</evidence>
<accession>A0ABY4QKW2</accession>
<dbReference type="Proteomes" id="UP001056610">
    <property type="component" value="Chromosome"/>
</dbReference>
<evidence type="ECO:0000313" key="2">
    <source>
        <dbReference type="EMBL" id="UQX11209.1"/>
    </source>
</evidence>